<keyword evidence="2 4" id="KW-0863">Zinc-finger</keyword>
<protein>
    <recommendedName>
        <fullName evidence="10">PHD-type domain-containing protein</fullName>
    </recommendedName>
</protein>
<dbReference type="PROSITE" id="PS50016">
    <property type="entry name" value="ZF_PHD_2"/>
    <property type="match status" value="1"/>
</dbReference>
<accession>A0A8S1P664</accession>
<evidence type="ECO:0008006" key="10">
    <source>
        <dbReference type="Google" id="ProtNLM"/>
    </source>
</evidence>
<evidence type="ECO:0000256" key="4">
    <source>
        <dbReference type="PROSITE-ProRule" id="PRU00146"/>
    </source>
</evidence>
<proteinExistence type="predicted"/>
<dbReference type="Proteomes" id="UP000688137">
    <property type="component" value="Unassembled WGS sequence"/>
</dbReference>
<gene>
    <name evidence="8" type="ORF">PPRIM_AZ9-3.1.T1070083</name>
</gene>
<evidence type="ECO:0000313" key="8">
    <source>
        <dbReference type="EMBL" id="CAD8098522.1"/>
    </source>
</evidence>
<evidence type="ECO:0000256" key="1">
    <source>
        <dbReference type="ARBA" id="ARBA00022723"/>
    </source>
</evidence>
<comment type="caution">
    <text evidence="8">The sequence shown here is derived from an EMBL/GenBank/DDBJ whole genome shotgun (WGS) entry which is preliminary data.</text>
</comment>
<dbReference type="EMBL" id="CAJJDM010000110">
    <property type="protein sequence ID" value="CAD8098522.1"/>
    <property type="molecule type" value="Genomic_DNA"/>
</dbReference>
<keyword evidence="1" id="KW-0479">Metal-binding</keyword>
<keyword evidence="3" id="KW-0862">Zinc</keyword>
<dbReference type="GO" id="GO:0003682">
    <property type="term" value="F:chromatin binding"/>
    <property type="evidence" value="ECO:0007669"/>
    <property type="project" value="InterPro"/>
</dbReference>
<evidence type="ECO:0000259" key="6">
    <source>
        <dbReference type="PROSITE" id="PS50016"/>
    </source>
</evidence>
<evidence type="ECO:0000259" key="7">
    <source>
        <dbReference type="PROSITE" id="PS51038"/>
    </source>
</evidence>
<reference evidence="8" key="1">
    <citation type="submission" date="2021-01" db="EMBL/GenBank/DDBJ databases">
        <authorList>
            <consortium name="Genoscope - CEA"/>
            <person name="William W."/>
        </authorList>
    </citation>
    <scope>NUCLEOTIDE SEQUENCE</scope>
</reference>
<dbReference type="AlphaFoldDB" id="A0A8S1P664"/>
<dbReference type="PROSITE" id="PS51038">
    <property type="entry name" value="BAH"/>
    <property type="match status" value="1"/>
</dbReference>
<dbReference type="InterPro" id="IPR019786">
    <property type="entry name" value="Zinc_finger_PHD-type_CS"/>
</dbReference>
<evidence type="ECO:0000256" key="5">
    <source>
        <dbReference type="SAM" id="MobiDB-lite"/>
    </source>
</evidence>
<sequence>MNQQQEISAKENSADFSTTQQECRNGNAAEHQLSKKEQFLLKCIKHQDIMIYKKRYQIGDSVLIKTTNQIEQIGLIQNFYGYQQDDKTIVPLVEVQWYCTYQDLADSIDKDSFSECELFLTEQTTILFIDCIQAKCFVMNIDEFENTGTQNAYFTRSKYNTLTKQLDPPISQWKKVCICEQPQNPDLLYIQCDQCNKWFHLSCMGLTQEQANQMEQYSCKICKK</sequence>
<evidence type="ECO:0000256" key="2">
    <source>
        <dbReference type="ARBA" id="ARBA00022771"/>
    </source>
</evidence>
<dbReference type="SMART" id="SM00249">
    <property type="entry name" value="PHD"/>
    <property type="match status" value="1"/>
</dbReference>
<dbReference type="PANTHER" id="PTHR46364">
    <property type="entry name" value="OS08G0421900 PROTEIN"/>
    <property type="match status" value="1"/>
</dbReference>
<name>A0A8S1P664_PARPR</name>
<evidence type="ECO:0000313" key="9">
    <source>
        <dbReference type="Proteomes" id="UP000688137"/>
    </source>
</evidence>
<dbReference type="PROSITE" id="PS01359">
    <property type="entry name" value="ZF_PHD_1"/>
    <property type="match status" value="1"/>
</dbReference>
<dbReference type="Pfam" id="PF00628">
    <property type="entry name" value="PHD"/>
    <property type="match status" value="1"/>
</dbReference>
<dbReference type="OMA" id="KVCICEQ"/>
<organism evidence="8 9">
    <name type="scientific">Paramecium primaurelia</name>
    <dbReference type="NCBI Taxonomy" id="5886"/>
    <lineage>
        <taxon>Eukaryota</taxon>
        <taxon>Sar</taxon>
        <taxon>Alveolata</taxon>
        <taxon>Ciliophora</taxon>
        <taxon>Intramacronucleata</taxon>
        <taxon>Oligohymenophorea</taxon>
        <taxon>Peniculida</taxon>
        <taxon>Parameciidae</taxon>
        <taxon>Paramecium</taxon>
    </lineage>
</organism>
<feature type="region of interest" description="Disordered" evidence="5">
    <location>
        <begin position="1"/>
        <end position="21"/>
    </location>
</feature>
<feature type="domain" description="BAH" evidence="7">
    <location>
        <begin position="54"/>
        <end position="170"/>
    </location>
</feature>
<feature type="domain" description="PHD-type" evidence="6">
    <location>
        <begin position="174"/>
        <end position="224"/>
    </location>
</feature>
<dbReference type="InterPro" id="IPR001025">
    <property type="entry name" value="BAH_dom"/>
</dbReference>
<evidence type="ECO:0000256" key="3">
    <source>
        <dbReference type="ARBA" id="ARBA00022833"/>
    </source>
</evidence>
<dbReference type="InterPro" id="IPR019787">
    <property type="entry name" value="Znf_PHD-finger"/>
</dbReference>
<keyword evidence="9" id="KW-1185">Reference proteome</keyword>
<dbReference type="GO" id="GO:0008270">
    <property type="term" value="F:zinc ion binding"/>
    <property type="evidence" value="ECO:0007669"/>
    <property type="project" value="UniProtKB-KW"/>
</dbReference>
<dbReference type="Pfam" id="PF01426">
    <property type="entry name" value="BAH"/>
    <property type="match status" value="1"/>
</dbReference>
<dbReference type="InterPro" id="IPR001965">
    <property type="entry name" value="Znf_PHD"/>
</dbReference>